<dbReference type="SUPFAM" id="SSF56300">
    <property type="entry name" value="Metallo-dependent phosphatases"/>
    <property type="match status" value="1"/>
</dbReference>
<dbReference type="RefSeq" id="XP_009164244.1">
    <property type="nucleotide sequence ID" value="XM_009165980.1"/>
</dbReference>
<feature type="domain" description="5'-Nucleotidase C-terminal" evidence="5">
    <location>
        <begin position="462"/>
        <end position="617"/>
    </location>
</feature>
<dbReference type="CTD" id="20327046"/>
<evidence type="ECO:0000259" key="5">
    <source>
        <dbReference type="Pfam" id="PF02872"/>
    </source>
</evidence>
<dbReference type="GO" id="GO:0000166">
    <property type="term" value="F:nucleotide binding"/>
    <property type="evidence" value="ECO:0007669"/>
    <property type="project" value="UniProtKB-KW"/>
</dbReference>
<dbReference type="Pfam" id="PF00149">
    <property type="entry name" value="Metallophos"/>
    <property type="match status" value="1"/>
</dbReference>
<dbReference type="KEGG" id="ovi:T265_12878"/>
<comment type="similarity">
    <text evidence="1 3">Belongs to the 5'-nucleotidase family.</text>
</comment>
<feature type="non-terminal residue" evidence="6">
    <location>
        <position position="1"/>
    </location>
</feature>
<dbReference type="Gene3D" id="3.90.780.10">
    <property type="entry name" value="5'-Nucleotidase, C-terminal domain"/>
    <property type="match status" value="1"/>
</dbReference>
<dbReference type="AlphaFoldDB" id="A0A075A8K6"/>
<dbReference type="InterPro" id="IPR008334">
    <property type="entry name" value="5'-Nucleotdase_C"/>
</dbReference>
<dbReference type="STRING" id="6198.A0A075A8K6"/>
<evidence type="ECO:0008006" key="8">
    <source>
        <dbReference type="Google" id="ProtNLM"/>
    </source>
</evidence>
<dbReference type="Proteomes" id="UP000054324">
    <property type="component" value="Unassembled WGS sequence"/>
</dbReference>
<evidence type="ECO:0000313" key="7">
    <source>
        <dbReference type="Proteomes" id="UP000054324"/>
    </source>
</evidence>
<dbReference type="PRINTS" id="PR01607">
    <property type="entry name" value="APYRASEFAMLY"/>
</dbReference>
<organism evidence="6 7">
    <name type="scientific">Opisthorchis viverrini</name>
    <name type="common">Southeast Asian liver fluke</name>
    <dbReference type="NCBI Taxonomy" id="6198"/>
    <lineage>
        <taxon>Eukaryota</taxon>
        <taxon>Metazoa</taxon>
        <taxon>Spiralia</taxon>
        <taxon>Lophotrochozoa</taxon>
        <taxon>Platyhelminthes</taxon>
        <taxon>Trematoda</taxon>
        <taxon>Digenea</taxon>
        <taxon>Opisthorchiida</taxon>
        <taxon>Opisthorchiata</taxon>
        <taxon>Opisthorchiidae</taxon>
        <taxon>Opisthorchis</taxon>
    </lineage>
</organism>
<evidence type="ECO:0000256" key="3">
    <source>
        <dbReference type="RuleBase" id="RU362119"/>
    </source>
</evidence>
<feature type="domain" description="Calcineurin-like phosphoesterase" evidence="4">
    <location>
        <begin position="173"/>
        <end position="381"/>
    </location>
</feature>
<dbReference type="InterPro" id="IPR004843">
    <property type="entry name" value="Calcineurin-like_PHP"/>
</dbReference>
<sequence>CDGAIYLLEPNYCLIQANFDRRLSVDVNQRRLFSQPLDVTADNERSNNSCANTPTYTQTDLHIEKPNTVDTQTRARRDLTALHSPRTNMEYSELKKELIVCESSFVKVRTAGTCFLRSTAATRIPYLSVDCGERLNPCARESVCRLCSVSLYVGPFACKWLSDMGSKDNVQLHILHFNDVYNVEGQSTEPVAGAARFHSALKAHGAEDKSIVLFSGDALSPSMISSITQGRHVPPILNDLFVRCAVLGNHDLDFGLDILCECIEESNFPWLNTNVLDRDTNSPLAGLPTYHIIEHAGLRIGLIGLLEEEWVATLSCVDAEDLEVLDICEAARSWTQKLKQPGPESCDLVIALTHMRWPNDRKLAAGVPEIDLILGGHDHDYVTEWLDEPGKPVRTRAILKSGTDYRSFSHIRLTFDKQAKIVSELTVEEVIVDSRWEINEKILCYVKTQTERLEKKMELSLGRVEVPLDARFSSIRTKETNVGNFVSDIVLTGVDAEVAIINSGTLRADRIIEAGTFRLRDLINLLPMLDPMVVLQATGKQIYEALENGVSQYPKHEGRFPIVSGVRFAFDPRKPPGSRIPLSSVTIQNKPLNLKAKHKLCVKHYMANGRDGYDMLRECPVLVDDEDGPILSTLIQNYFRTIQVLKGFEKARTRHRQSIVSIVERHHLVDELLGQTKSQGTKDVRHYWNKARHILIENHEMHSANAIAPMVDGRIENLEETEAIKL</sequence>
<evidence type="ECO:0000313" key="6">
    <source>
        <dbReference type="EMBL" id="KER32060.1"/>
    </source>
</evidence>
<gene>
    <name evidence="6" type="ORF">T265_12878</name>
</gene>
<dbReference type="GeneID" id="20327046"/>
<dbReference type="GO" id="GO:0016787">
    <property type="term" value="F:hydrolase activity"/>
    <property type="evidence" value="ECO:0007669"/>
    <property type="project" value="UniProtKB-KW"/>
</dbReference>
<evidence type="ECO:0000256" key="2">
    <source>
        <dbReference type="ARBA" id="ARBA00022729"/>
    </source>
</evidence>
<dbReference type="PANTHER" id="PTHR11575:SF48">
    <property type="entry name" value="5'-NUCLEOTIDASE"/>
    <property type="match status" value="1"/>
</dbReference>
<dbReference type="Gene3D" id="3.60.21.10">
    <property type="match status" value="1"/>
</dbReference>
<keyword evidence="2" id="KW-0732">Signal</keyword>
<dbReference type="InterPro" id="IPR036907">
    <property type="entry name" value="5'-Nucleotdase_C_sf"/>
</dbReference>
<keyword evidence="3" id="KW-0378">Hydrolase</keyword>
<dbReference type="EMBL" id="KL596638">
    <property type="protein sequence ID" value="KER32060.1"/>
    <property type="molecule type" value="Genomic_DNA"/>
</dbReference>
<protein>
    <recommendedName>
        <fullName evidence="8">5'-nucleotidase protein</fullName>
    </recommendedName>
</protein>
<accession>A0A075A8K6</accession>
<evidence type="ECO:0000259" key="4">
    <source>
        <dbReference type="Pfam" id="PF00149"/>
    </source>
</evidence>
<dbReference type="SUPFAM" id="SSF55816">
    <property type="entry name" value="5'-nucleotidase (syn. UDP-sugar hydrolase), C-terminal domain"/>
    <property type="match status" value="1"/>
</dbReference>
<proteinExistence type="inferred from homology"/>
<keyword evidence="7" id="KW-1185">Reference proteome</keyword>
<evidence type="ECO:0000256" key="1">
    <source>
        <dbReference type="ARBA" id="ARBA00006654"/>
    </source>
</evidence>
<dbReference type="GO" id="GO:0009166">
    <property type="term" value="P:nucleotide catabolic process"/>
    <property type="evidence" value="ECO:0007669"/>
    <property type="project" value="InterPro"/>
</dbReference>
<dbReference type="PANTHER" id="PTHR11575">
    <property type="entry name" value="5'-NUCLEOTIDASE-RELATED"/>
    <property type="match status" value="1"/>
</dbReference>
<dbReference type="InterPro" id="IPR006179">
    <property type="entry name" value="5_nucleotidase/apyrase"/>
</dbReference>
<dbReference type="OrthoDB" id="10252235at2759"/>
<dbReference type="Pfam" id="PF02872">
    <property type="entry name" value="5_nucleotid_C"/>
    <property type="match status" value="1"/>
</dbReference>
<keyword evidence="3" id="KW-0547">Nucleotide-binding</keyword>
<reference evidence="6 7" key="1">
    <citation type="submission" date="2013-11" db="EMBL/GenBank/DDBJ databases">
        <title>Opisthorchis viverrini - life in the bile duct.</title>
        <authorList>
            <person name="Young N.D."/>
            <person name="Nagarajan N."/>
            <person name="Lin S.J."/>
            <person name="Korhonen P.K."/>
            <person name="Jex A.R."/>
            <person name="Hall R.S."/>
            <person name="Safavi-Hemami H."/>
            <person name="Kaewkong W."/>
            <person name="Bertrand D."/>
            <person name="Gao S."/>
            <person name="Seet Q."/>
            <person name="Wongkham S."/>
            <person name="Teh B.T."/>
            <person name="Wongkham C."/>
            <person name="Intapan P.M."/>
            <person name="Maleewong W."/>
            <person name="Yang X."/>
            <person name="Hu M."/>
            <person name="Wang Z."/>
            <person name="Hofmann A."/>
            <person name="Sternberg P.W."/>
            <person name="Tan P."/>
            <person name="Wang J."/>
            <person name="Gasser R.B."/>
        </authorList>
    </citation>
    <scope>NUCLEOTIDE SEQUENCE [LARGE SCALE GENOMIC DNA]</scope>
</reference>
<dbReference type="InterPro" id="IPR029052">
    <property type="entry name" value="Metallo-depent_PP-like"/>
</dbReference>
<name>A0A075A8K6_OPIVI</name>